<accession>A0ACC2YGP8</accession>
<evidence type="ECO:0000313" key="1">
    <source>
        <dbReference type="EMBL" id="KAJ9634534.1"/>
    </source>
</evidence>
<gene>
    <name evidence="1" type="ORF">H2199_008991</name>
</gene>
<reference evidence="1" key="1">
    <citation type="submission" date="2022-10" db="EMBL/GenBank/DDBJ databases">
        <title>Culturing micro-colonial fungi from biological soil crusts in the Mojave desert and describing Neophaeococcomyces mojavensis, and introducing the new genera and species Taxawa tesnikishii.</title>
        <authorList>
            <person name="Kurbessoian T."/>
            <person name="Stajich J.E."/>
        </authorList>
    </citation>
    <scope>NUCLEOTIDE SEQUENCE</scope>
    <source>
        <strain evidence="1">JES_115</strain>
    </source>
</reference>
<organism evidence="1 2">
    <name type="scientific">Coniosporium tulheliwenetii</name>
    <dbReference type="NCBI Taxonomy" id="3383036"/>
    <lineage>
        <taxon>Eukaryota</taxon>
        <taxon>Fungi</taxon>
        <taxon>Dikarya</taxon>
        <taxon>Ascomycota</taxon>
        <taxon>Pezizomycotina</taxon>
        <taxon>Dothideomycetes</taxon>
        <taxon>Dothideomycetes incertae sedis</taxon>
        <taxon>Coniosporium</taxon>
    </lineage>
</organism>
<name>A0ACC2YGP8_9PEZI</name>
<sequence length="449" mass="50403">MASAKPARAWDERDYEDSIRVANQKLSQSSRRRWRTIAVGVILVIASMFGLWYCIAQCYSAALASDLQPTSRWISRRFRNSGIKLSSSGNKAATALLSQPKLLSLPETVASQASALANSARDFEARYRRFMDAAEVRCEMTAAQFPAAGNSTTRVELAAEEARLMAPLLRWAEEESGKLVAVIKADLIARAKQLEVALLDLLAVGGQEDEHIRREIETAERIQDSWKKHLPWHSEQDLVDLKKMQQLLGLVYEVTMWALEESEDIVPDLDRYCDHVAGTVAVAGEIKRAMASTSGGNAAMRGVIALRDKIICLRMEPAKRRKERAGDEVSDPPPPYGHGPTAPHGALHTELDRKRAQLQKEQAEHAATRERLAVAIQERDRRRDEHAEMAAAVRDRDEHIAMVEELLQDERAEHAGTREELAAASRERNTLRRYCDELNMTVRRLTGQR</sequence>
<comment type="caution">
    <text evidence="1">The sequence shown here is derived from an EMBL/GenBank/DDBJ whole genome shotgun (WGS) entry which is preliminary data.</text>
</comment>
<keyword evidence="2" id="KW-1185">Reference proteome</keyword>
<dbReference type="Proteomes" id="UP001172680">
    <property type="component" value="Unassembled WGS sequence"/>
</dbReference>
<protein>
    <submittedName>
        <fullName evidence="1">Uncharacterized protein</fullName>
    </submittedName>
</protein>
<proteinExistence type="predicted"/>
<evidence type="ECO:0000313" key="2">
    <source>
        <dbReference type="Proteomes" id="UP001172680"/>
    </source>
</evidence>
<dbReference type="EMBL" id="JAPDRP010000032">
    <property type="protein sequence ID" value="KAJ9634534.1"/>
    <property type="molecule type" value="Genomic_DNA"/>
</dbReference>